<dbReference type="Pfam" id="PF03129">
    <property type="entry name" value="HGTP_anticodon"/>
    <property type="match status" value="1"/>
</dbReference>
<dbReference type="InterPro" id="IPR036621">
    <property type="entry name" value="Anticodon-bd_dom_sf"/>
</dbReference>
<dbReference type="PRINTS" id="PR01047">
    <property type="entry name" value="TRNASYNTHTHR"/>
</dbReference>
<dbReference type="FunFam" id="3.30.930.10:FF:000019">
    <property type="entry name" value="Threonine--tRNA ligase"/>
    <property type="match status" value="1"/>
</dbReference>
<dbReference type="PANTHER" id="PTHR11451:SF44">
    <property type="entry name" value="THREONINE--TRNA LIGASE, CHLOROPLASTIC_MITOCHONDRIAL 2"/>
    <property type="match status" value="1"/>
</dbReference>
<dbReference type="InterPro" id="IPR047246">
    <property type="entry name" value="ThrRS_anticodon"/>
</dbReference>
<keyword evidence="9 14" id="KW-0067">ATP-binding</keyword>
<dbReference type="EC" id="6.1.1.3" evidence="14"/>
<feature type="domain" description="Aminoacyl-transfer RNA synthetases class-II family profile" evidence="15">
    <location>
        <begin position="208"/>
        <end position="476"/>
    </location>
</feature>
<feature type="binding site" evidence="14">
    <location>
        <position position="326"/>
    </location>
    <ligand>
        <name>Zn(2+)</name>
        <dbReference type="ChEBI" id="CHEBI:29105"/>
        <note>catalytic</note>
    </ligand>
</feature>
<evidence type="ECO:0000256" key="2">
    <source>
        <dbReference type="ARBA" id="ARBA00008226"/>
    </source>
</evidence>
<keyword evidence="12 14" id="KW-0030">Aminoacyl-tRNA synthetase</keyword>
<keyword evidence="7 14" id="KW-0547">Nucleotide-binding</keyword>
<evidence type="ECO:0000256" key="9">
    <source>
        <dbReference type="ARBA" id="ARBA00022840"/>
    </source>
</evidence>
<dbReference type="Pfam" id="PF07973">
    <property type="entry name" value="tRNA_SAD"/>
    <property type="match status" value="1"/>
</dbReference>
<sequence>MEKAPFVSEAEKRAFWHSTSHILADAVKRLWPEVKLGIGPAIDEGFYYDFSKKEPFTEADLAKIESVMKKITKEGKLYKEVFMTRKEAEKFLAKEPYKLDLLKEIPDKQVSFHQHGSFIDMCNTPVVKSTGQIKAFKLLNLAAAYWRGDSTKPQLQRIYGISFPDKEQLDEYLKLRDEAEKRNHRILGLQHELFMFHETAPGMPYWLPKGMVILNELINFWRQEHAKRGYKEISTPLINKKELWEKSGHWEHYRNDMFIVDLGPNEIYGVKAMNCPNAMIVFGSRARSYRELPLRFSNTDILHRYEASGALNGLLRVREFRQDDSHNFISEDQIEQEYDSIFEIAELFYGIFGLKYKLRLSTRPEKFMGDIKAWNEAEAALKRILEKRAGKGNYSIADGDGAFYGPKIDILMTDALGREWQMGTVQLDFQQPKRFNLKYIDKENKERTPIVVHRVIYGSLERFIGILIENFAGAFPLWLSPVQVKILSFTDRNIPACQRIEKELFGAGFRVESDYGNNTVDYKVRAAELEKVPYVLVVGDKEEKNNTVAVRKRGTAKVQFGVTVQNFIGRVIGEIEKKV</sequence>
<dbReference type="InterPro" id="IPR045864">
    <property type="entry name" value="aa-tRNA-synth_II/BPL/LPL"/>
</dbReference>
<dbReference type="SUPFAM" id="SSF52954">
    <property type="entry name" value="Class II aaRS ABD-related"/>
    <property type="match status" value="1"/>
</dbReference>
<protein>
    <recommendedName>
        <fullName evidence="14">Threonine--tRNA ligase</fullName>
        <ecNumber evidence="14">6.1.1.3</ecNumber>
    </recommendedName>
    <alternativeName>
        <fullName evidence="14">Threonyl-tRNA synthetase</fullName>
        <shortName evidence="14">ThrRS</shortName>
    </alternativeName>
</protein>
<dbReference type="InterPro" id="IPR033728">
    <property type="entry name" value="ThrRS_core"/>
</dbReference>
<dbReference type="PATRIC" id="fig|1618429.3.peg.496"/>
<dbReference type="SUPFAM" id="SSF55186">
    <property type="entry name" value="ThrRS/AlaRS common domain"/>
    <property type="match status" value="1"/>
</dbReference>
<dbReference type="PANTHER" id="PTHR11451">
    <property type="entry name" value="THREONINE-TRNA LIGASE"/>
    <property type="match status" value="1"/>
</dbReference>
<dbReference type="SMART" id="SM00863">
    <property type="entry name" value="tRNA_SAD"/>
    <property type="match status" value="1"/>
</dbReference>
<dbReference type="SUPFAM" id="SSF55681">
    <property type="entry name" value="Class II aaRS and biotin synthetases"/>
    <property type="match status" value="1"/>
</dbReference>
<comment type="caution">
    <text evidence="14">Lacks conserved residue(s) required for the propagation of feature annotation.</text>
</comment>
<organism evidence="16 17">
    <name type="scientific">Candidatus Daviesbacteria bacterium GW2011_GWB1_41_5</name>
    <dbReference type="NCBI Taxonomy" id="1618429"/>
    <lineage>
        <taxon>Bacteria</taxon>
        <taxon>Candidatus Daviesiibacteriota</taxon>
    </lineage>
</organism>
<dbReference type="InterPro" id="IPR018163">
    <property type="entry name" value="Thr/Ala-tRNA-synth_IIc_edit"/>
</dbReference>
<dbReference type="Proteomes" id="UP000034753">
    <property type="component" value="Unassembled WGS sequence"/>
</dbReference>
<evidence type="ECO:0000259" key="15">
    <source>
        <dbReference type="PROSITE" id="PS50862"/>
    </source>
</evidence>
<comment type="subcellular location">
    <subcellularLocation>
        <location evidence="1 14">Cytoplasm</location>
    </subcellularLocation>
</comment>
<keyword evidence="5 14" id="KW-0436">Ligase</keyword>
<dbReference type="Gene3D" id="3.30.980.10">
    <property type="entry name" value="Threonyl-trna Synthetase, Chain A, domain 2"/>
    <property type="match status" value="1"/>
</dbReference>
<evidence type="ECO:0000256" key="1">
    <source>
        <dbReference type="ARBA" id="ARBA00004496"/>
    </source>
</evidence>
<evidence type="ECO:0000256" key="13">
    <source>
        <dbReference type="ARBA" id="ARBA00049515"/>
    </source>
</evidence>
<keyword evidence="4 14" id="KW-0820">tRNA-binding</keyword>
<accession>A0A0G0WNH5</accession>
<evidence type="ECO:0000256" key="10">
    <source>
        <dbReference type="ARBA" id="ARBA00022884"/>
    </source>
</evidence>
<comment type="caution">
    <text evidence="16">The sequence shown here is derived from an EMBL/GenBank/DDBJ whole genome shotgun (WGS) entry which is preliminary data.</text>
</comment>
<dbReference type="FunFam" id="3.30.980.10:FF:000005">
    <property type="entry name" value="Threonyl-tRNA synthetase, mitochondrial"/>
    <property type="match status" value="1"/>
</dbReference>
<dbReference type="GO" id="GO:0006435">
    <property type="term" value="P:threonyl-tRNA aminoacylation"/>
    <property type="evidence" value="ECO:0007669"/>
    <property type="project" value="UniProtKB-UniRule"/>
</dbReference>
<dbReference type="GO" id="GO:0046872">
    <property type="term" value="F:metal ion binding"/>
    <property type="evidence" value="ECO:0007669"/>
    <property type="project" value="UniProtKB-KW"/>
</dbReference>
<dbReference type="InterPro" id="IPR002320">
    <property type="entry name" value="Thr-tRNA-ligase_IIa"/>
</dbReference>
<proteinExistence type="inferred from homology"/>
<dbReference type="FunFam" id="3.40.50.800:FF:000001">
    <property type="entry name" value="Threonine--tRNA ligase"/>
    <property type="match status" value="1"/>
</dbReference>
<name>A0A0G0WNH5_9BACT</name>
<dbReference type="Gene3D" id="3.30.54.20">
    <property type="match status" value="1"/>
</dbReference>
<keyword evidence="10 14" id="KW-0694">RNA-binding</keyword>
<evidence type="ECO:0000256" key="11">
    <source>
        <dbReference type="ARBA" id="ARBA00022917"/>
    </source>
</evidence>
<dbReference type="InterPro" id="IPR012947">
    <property type="entry name" value="tRNA_SAD"/>
</dbReference>
<dbReference type="GO" id="GO:0005737">
    <property type="term" value="C:cytoplasm"/>
    <property type="evidence" value="ECO:0007669"/>
    <property type="project" value="UniProtKB-SubCell"/>
</dbReference>
<evidence type="ECO:0000313" key="17">
    <source>
        <dbReference type="Proteomes" id="UP000034753"/>
    </source>
</evidence>
<evidence type="ECO:0000256" key="6">
    <source>
        <dbReference type="ARBA" id="ARBA00022723"/>
    </source>
</evidence>
<evidence type="ECO:0000256" key="14">
    <source>
        <dbReference type="HAMAP-Rule" id="MF_00184"/>
    </source>
</evidence>
<evidence type="ECO:0000256" key="3">
    <source>
        <dbReference type="ARBA" id="ARBA00022490"/>
    </source>
</evidence>
<dbReference type="GO" id="GO:0004829">
    <property type="term" value="F:threonine-tRNA ligase activity"/>
    <property type="evidence" value="ECO:0007669"/>
    <property type="project" value="UniProtKB-UniRule"/>
</dbReference>
<comment type="cofactor">
    <cofactor evidence="14">
        <name>Zn(2+)</name>
        <dbReference type="ChEBI" id="CHEBI:29105"/>
    </cofactor>
    <text evidence="14">Binds 1 zinc ion per subunit.</text>
</comment>
<keyword evidence="3 14" id="KW-0963">Cytoplasm</keyword>
<dbReference type="InterPro" id="IPR006195">
    <property type="entry name" value="aa-tRNA-synth_II"/>
</dbReference>
<dbReference type="Gene3D" id="3.40.50.800">
    <property type="entry name" value="Anticodon-binding domain"/>
    <property type="match status" value="1"/>
</dbReference>
<dbReference type="Pfam" id="PF00587">
    <property type="entry name" value="tRNA-synt_2b"/>
    <property type="match status" value="1"/>
</dbReference>
<dbReference type="GO" id="GO:0000049">
    <property type="term" value="F:tRNA binding"/>
    <property type="evidence" value="ECO:0007669"/>
    <property type="project" value="UniProtKB-KW"/>
</dbReference>
<evidence type="ECO:0000256" key="7">
    <source>
        <dbReference type="ARBA" id="ARBA00022741"/>
    </source>
</evidence>
<dbReference type="NCBIfam" id="TIGR00418">
    <property type="entry name" value="thrS"/>
    <property type="match status" value="1"/>
</dbReference>
<dbReference type="GO" id="GO:0005524">
    <property type="term" value="F:ATP binding"/>
    <property type="evidence" value="ECO:0007669"/>
    <property type="project" value="UniProtKB-UniRule"/>
</dbReference>
<evidence type="ECO:0000313" key="16">
    <source>
        <dbReference type="EMBL" id="KKS13612.1"/>
    </source>
</evidence>
<feature type="binding site" evidence="14">
    <location>
        <position position="275"/>
    </location>
    <ligand>
        <name>Zn(2+)</name>
        <dbReference type="ChEBI" id="CHEBI:29105"/>
        <note>catalytic</note>
    </ligand>
</feature>
<evidence type="ECO:0000256" key="12">
    <source>
        <dbReference type="ARBA" id="ARBA00023146"/>
    </source>
</evidence>
<dbReference type="CDD" id="cd00860">
    <property type="entry name" value="ThrRS_anticodon"/>
    <property type="match status" value="1"/>
</dbReference>
<evidence type="ECO:0000256" key="5">
    <source>
        <dbReference type="ARBA" id="ARBA00022598"/>
    </source>
</evidence>
<feature type="binding site" evidence="14">
    <location>
        <position position="453"/>
    </location>
    <ligand>
        <name>Zn(2+)</name>
        <dbReference type="ChEBI" id="CHEBI:29105"/>
        <note>catalytic</note>
    </ligand>
</feature>
<dbReference type="HAMAP" id="MF_00184">
    <property type="entry name" value="Thr_tRNA_synth"/>
    <property type="match status" value="1"/>
</dbReference>
<dbReference type="PROSITE" id="PS50862">
    <property type="entry name" value="AA_TRNA_LIGASE_II"/>
    <property type="match status" value="1"/>
</dbReference>
<evidence type="ECO:0000256" key="8">
    <source>
        <dbReference type="ARBA" id="ARBA00022833"/>
    </source>
</evidence>
<keyword evidence="11 14" id="KW-0648">Protein biosynthesis</keyword>
<evidence type="ECO:0000256" key="4">
    <source>
        <dbReference type="ARBA" id="ARBA00022555"/>
    </source>
</evidence>
<dbReference type="CDD" id="cd00771">
    <property type="entry name" value="ThrRS_core"/>
    <property type="match status" value="1"/>
</dbReference>
<keyword evidence="8 14" id="KW-0862">Zinc</keyword>
<comment type="subunit">
    <text evidence="14">Homodimer.</text>
</comment>
<keyword evidence="6 14" id="KW-0479">Metal-binding</keyword>
<comment type="catalytic activity">
    <reaction evidence="13 14">
        <text>tRNA(Thr) + L-threonine + ATP = L-threonyl-tRNA(Thr) + AMP + diphosphate + H(+)</text>
        <dbReference type="Rhea" id="RHEA:24624"/>
        <dbReference type="Rhea" id="RHEA-COMP:9670"/>
        <dbReference type="Rhea" id="RHEA-COMP:9704"/>
        <dbReference type="ChEBI" id="CHEBI:15378"/>
        <dbReference type="ChEBI" id="CHEBI:30616"/>
        <dbReference type="ChEBI" id="CHEBI:33019"/>
        <dbReference type="ChEBI" id="CHEBI:57926"/>
        <dbReference type="ChEBI" id="CHEBI:78442"/>
        <dbReference type="ChEBI" id="CHEBI:78534"/>
        <dbReference type="ChEBI" id="CHEBI:456215"/>
        <dbReference type="EC" id="6.1.1.3"/>
    </reaction>
</comment>
<dbReference type="InterPro" id="IPR004154">
    <property type="entry name" value="Anticodon-bd"/>
</dbReference>
<dbReference type="AlphaFoldDB" id="A0A0G0WNH5"/>
<dbReference type="EMBL" id="LCBN01000021">
    <property type="protein sequence ID" value="KKS13612.1"/>
    <property type="molecule type" value="Genomic_DNA"/>
</dbReference>
<dbReference type="Gene3D" id="3.30.930.10">
    <property type="entry name" value="Bira Bifunctional Protein, Domain 2"/>
    <property type="match status" value="1"/>
</dbReference>
<reference evidence="16 17" key="1">
    <citation type="journal article" date="2015" name="Nature">
        <title>rRNA introns, odd ribosomes, and small enigmatic genomes across a large radiation of phyla.</title>
        <authorList>
            <person name="Brown C.T."/>
            <person name="Hug L.A."/>
            <person name="Thomas B.C."/>
            <person name="Sharon I."/>
            <person name="Castelle C.J."/>
            <person name="Singh A."/>
            <person name="Wilkins M.J."/>
            <person name="Williams K.H."/>
            <person name="Banfield J.F."/>
        </authorList>
    </citation>
    <scope>NUCLEOTIDE SEQUENCE [LARGE SCALE GENOMIC DNA]</scope>
</reference>
<gene>
    <name evidence="14" type="primary">thrS</name>
    <name evidence="16" type="ORF">UU67_C0021G0015</name>
</gene>
<comment type="similarity">
    <text evidence="2 14">Belongs to the class-II aminoacyl-tRNA synthetase family.</text>
</comment>
<dbReference type="InterPro" id="IPR002314">
    <property type="entry name" value="aa-tRNA-synt_IIb"/>
</dbReference>